<protein>
    <submittedName>
        <fullName evidence="2">Uncharacterized protein</fullName>
    </submittedName>
</protein>
<feature type="non-terminal residue" evidence="2">
    <location>
        <position position="20"/>
    </location>
</feature>
<name>A0A086QUZ2_TOXGO</name>
<dbReference type="EMBL" id="AEXC02000584">
    <property type="protein sequence ID" value="KFH16424.1"/>
    <property type="molecule type" value="Genomic_DNA"/>
</dbReference>
<evidence type="ECO:0000256" key="1">
    <source>
        <dbReference type="SAM" id="MobiDB-lite"/>
    </source>
</evidence>
<evidence type="ECO:0000313" key="2">
    <source>
        <dbReference type="EMBL" id="KFH16424.1"/>
    </source>
</evidence>
<accession>A0A086QUZ2</accession>
<dbReference type="AlphaFoldDB" id="A0A086QUZ2"/>
<sequence>EAARECRDVVDEMHPGQGFK</sequence>
<dbReference type="VEuPathDB" id="ToxoDB:TGMAS_214750B"/>
<reference evidence="2 3" key="1">
    <citation type="submission" date="2014-04" db="EMBL/GenBank/DDBJ databases">
        <authorList>
            <person name="Sibley D."/>
            <person name="Venepally P."/>
            <person name="Karamycheva S."/>
            <person name="Hadjithomas M."/>
            <person name="Khan A."/>
            <person name="Brunk B."/>
            <person name="Roos D."/>
            <person name="Caler E."/>
            <person name="Lorenzi H."/>
        </authorList>
    </citation>
    <scope>NUCLEOTIDE SEQUENCE [LARGE SCALE GENOMIC DNA]</scope>
    <source>
        <strain evidence="2 3">MAS</strain>
    </source>
</reference>
<feature type="non-terminal residue" evidence="2">
    <location>
        <position position="1"/>
    </location>
</feature>
<gene>
    <name evidence="2" type="ORF">TGMAS_214750B</name>
</gene>
<organism evidence="2 3">
    <name type="scientific">Toxoplasma gondii MAS</name>
    <dbReference type="NCBI Taxonomy" id="943118"/>
    <lineage>
        <taxon>Eukaryota</taxon>
        <taxon>Sar</taxon>
        <taxon>Alveolata</taxon>
        <taxon>Apicomplexa</taxon>
        <taxon>Conoidasida</taxon>
        <taxon>Coccidia</taxon>
        <taxon>Eucoccidiorida</taxon>
        <taxon>Eimeriorina</taxon>
        <taxon>Sarcocystidae</taxon>
        <taxon>Toxoplasma</taxon>
    </lineage>
</organism>
<dbReference type="Proteomes" id="UP000028821">
    <property type="component" value="Unassembled WGS sequence"/>
</dbReference>
<feature type="compositionally biased region" description="Basic and acidic residues" evidence="1">
    <location>
        <begin position="1"/>
        <end position="14"/>
    </location>
</feature>
<comment type="caution">
    <text evidence="2">The sequence shown here is derived from an EMBL/GenBank/DDBJ whole genome shotgun (WGS) entry which is preliminary data.</text>
</comment>
<feature type="region of interest" description="Disordered" evidence="1">
    <location>
        <begin position="1"/>
        <end position="20"/>
    </location>
</feature>
<evidence type="ECO:0000313" key="3">
    <source>
        <dbReference type="Proteomes" id="UP000028821"/>
    </source>
</evidence>
<proteinExistence type="predicted"/>